<protein>
    <recommendedName>
        <fullName evidence="8">Necrosis inducing protein NPP1</fullName>
    </recommendedName>
</protein>
<comment type="subcellular location">
    <subcellularLocation>
        <location evidence="1">Secreted</location>
    </subcellularLocation>
</comment>
<organism evidence="6 7">
    <name type="scientific">Phytophthora nicotianae P1569</name>
    <dbReference type="NCBI Taxonomy" id="1317065"/>
    <lineage>
        <taxon>Eukaryota</taxon>
        <taxon>Sar</taxon>
        <taxon>Stramenopiles</taxon>
        <taxon>Oomycota</taxon>
        <taxon>Peronosporomycetes</taxon>
        <taxon>Peronosporales</taxon>
        <taxon>Peronosporaceae</taxon>
        <taxon>Phytophthora</taxon>
    </lineage>
</organism>
<accession>V9FUQ0</accession>
<dbReference type="PANTHER" id="PTHR33657:SF8">
    <property type="entry name" value="DOMAIN PROTEIN, PUTATIVE (AFU_ORTHOLOGUE AFUA_5G00600)-RELATED"/>
    <property type="match status" value="1"/>
</dbReference>
<keyword evidence="4" id="KW-0843">Virulence</keyword>
<evidence type="ECO:0000256" key="3">
    <source>
        <dbReference type="ARBA" id="ARBA00022525"/>
    </source>
</evidence>
<proteinExistence type="inferred from homology"/>
<evidence type="ECO:0000313" key="6">
    <source>
        <dbReference type="EMBL" id="ETI54132.1"/>
    </source>
</evidence>
<dbReference type="GO" id="GO:0005576">
    <property type="term" value="C:extracellular region"/>
    <property type="evidence" value="ECO:0007669"/>
    <property type="project" value="UniProtKB-SubCell"/>
</dbReference>
<feature type="signal peptide" evidence="5">
    <location>
        <begin position="1"/>
        <end position="19"/>
    </location>
</feature>
<dbReference type="HOGENOM" id="CLU_062263_1_0_1"/>
<dbReference type="AlphaFoldDB" id="V9FUQ0"/>
<dbReference type="OrthoDB" id="89086at2759"/>
<feature type="chain" id="PRO_5004775942" description="Necrosis inducing protein NPP1" evidence="5">
    <location>
        <begin position="20"/>
        <end position="257"/>
    </location>
</feature>
<gene>
    <name evidence="6" type="ORF">F443_03009</name>
</gene>
<name>V9FUQ0_PHYNI</name>
<dbReference type="InterPro" id="IPR008701">
    <property type="entry name" value="NPP1"/>
</dbReference>
<evidence type="ECO:0000256" key="5">
    <source>
        <dbReference type="SAM" id="SignalP"/>
    </source>
</evidence>
<evidence type="ECO:0008006" key="8">
    <source>
        <dbReference type="Google" id="ProtNLM"/>
    </source>
</evidence>
<keyword evidence="3" id="KW-0964">Secreted</keyword>
<comment type="similarity">
    <text evidence="2">Belongs to the Necrosis inducing protein (NPP1) family.</text>
</comment>
<comment type="caution">
    <text evidence="6">The sequence shown here is derived from an EMBL/GenBank/DDBJ whole genome shotgun (WGS) entry which is preliminary data.</text>
</comment>
<reference evidence="6 7" key="1">
    <citation type="submission" date="2013-11" db="EMBL/GenBank/DDBJ databases">
        <title>The Genome Sequence of Phytophthora parasitica P1569.</title>
        <authorList>
            <consortium name="The Broad Institute Genomics Platform"/>
            <person name="Russ C."/>
            <person name="Tyler B."/>
            <person name="Panabieres F."/>
            <person name="Shan W."/>
            <person name="Tripathy S."/>
            <person name="Grunwald N."/>
            <person name="Machado M."/>
            <person name="Johnson C.S."/>
            <person name="Arredondo F."/>
            <person name="Hong C."/>
            <person name="Coffey M."/>
            <person name="Young S.K."/>
            <person name="Zeng Q."/>
            <person name="Gargeya S."/>
            <person name="Fitzgerald M."/>
            <person name="Abouelleil A."/>
            <person name="Alvarado L."/>
            <person name="Chapman S.B."/>
            <person name="Gainer-Dewar J."/>
            <person name="Goldberg J."/>
            <person name="Griggs A."/>
            <person name="Gujja S."/>
            <person name="Hansen M."/>
            <person name="Howarth C."/>
            <person name="Imamovic A."/>
            <person name="Ireland A."/>
            <person name="Larimer J."/>
            <person name="McCowan C."/>
            <person name="Murphy C."/>
            <person name="Pearson M."/>
            <person name="Poon T.W."/>
            <person name="Priest M."/>
            <person name="Roberts A."/>
            <person name="Saif S."/>
            <person name="Shea T."/>
            <person name="Sykes S."/>
            <person name="Wortman J."/>
            <person name="Nusbaum C."/>
            <person name="Birren B."/>
        </authorList>
    </citation>
    <scope>NUCLEOTIDE SEQUENCE [LARGE SCALE GENOMIC DNA]</scope>
    <source>
        <strain evidence="6 7">P1569</strain>
    </source>
</reference>
<dbReference type="EMBL" id="ANIZ01000561">
    <property type="protein sequence ID" value="ETI54132.1"/>
    <property type="molecule type" value="Genomic_DNA"/>
</dbReference>
<evidence type="ECO:0000256" key="2">
    <source>
        <dbReference type="ARBA" id="ARBA00009520"/>
    </source>
</evidence>
<keyword evidence="7" id="KW-1185">Reference proteome</keyword>
<evidence type="ECO:0000256" key="4">
    <source>
        <dbReference type="ARBA" id="ARBA00023026"/>
    </source>
</evidence>
<evidence type="ECO:0000256" key="1">
    <source>
        <dbReference type="ARBA" id="ARBA00004613"/>
    </source>
</evidence>
<dbReference type="PANTHER" id="PTHR33657">
    <property type="entry name" value="DOMAIN PROTEIN, PUTATIVE (AFU_ORTHOLOGUE AFUA_5G00600)-RELATED"/>
    <property type="match status" value="1"/>
</dbReference>
<dbReference type="eggNOG" id="ENOG502S1MP">
    <property type="taxonomic scope" value="Eukaryota"/>
</dbReference>
<dbReference type="Pfam" id="PF05630">
    <property type="entry name" value="NPP1"/>
    <property type="match status" value="1"/>
</dbReference>
<keyword evidence="5" id="KW-0732">Signal</keyword>
<evidence type="ECO:0000313" key="7">
    <source>
        <dbReference type="Proteomes" id="UP000018721"/>
    </source>
</evidence>
<sequence>MNLGVLFLGALLSFVSVNAGIRTINHDQVQPFEEMEPTTDSEKSAIKYKPQLHISKGCYPYPAVQANGSISGGLKWSGWANSDCEKPVQGSQIYSRSDWYKGKWAIMYAWYFPKGAFRASKYNRGHRHFWSSAIVWTDNTNPDNSTILGVSMSGSKGYVKKPSPKTKYIEKGTTLKLDSYIGFWLSNQALRLTIKSGGTQDLVTWEQLTDEARDALSKFDFDADTSDAIFFSSGATVVMPLEDGVFTSILEESYPFK</sequence>
<dbReference type="Proteomes" id="UP000018721">
    <property type="component" value="Unassembled WGS sequence"/>
</dbReference>